<keyword evidence="7" id="KW-1185">Reference proteome</keyword>
<evidence type="ECO:0000313" key="7">
    <source>
        <dbReference type="Proteomes" id="UP001157915"/>
    </source>
</evidence>
<organism evidence="6 7">
    <name type="scientific">Algoriphagus winogradskyi</name>
    <dbReference type="NCBI Taxonomy" id="237017"/>
    <lineage>
        <taxon>Bacteria</taxon>
        <taxon>Pseudomonadati</taxon>
        <taxon>Bacteroidota</taxon>
        <taxon>Cytophagia</taxon>
        <taxon>Cytophagales</taxon>
        <taxon>Cyclobacteriaceae</taxon>
        <taxon>Algoriphagus</taxon>
    </lineage>
</organism>
<evidence type="ECO:0000313" key="6">
    <source>
        <dbReference type="EMBL" id="SMP21392.1"/>
    </source>
</evidence>
<evidence type="ECO:0000259" key="4">
    <source>
        <dbReference type="Pfam" id="PF09972"/>
    </source>
</evidence>
<feature type="transmembrane region" description="Helical" evidence="2">
    <location>
        <begin position="421"/>
        <end position="438"/>
    </location>
</feature>
<gene>
    <name evidence="6" type="ORF">SAMN06265367_103302</name>
</gene>
<proteinExistence type="predicted"/>
<reference evidence="6 7" key="1">
    <citation type="submission" date="2017-05" db="EMBL/GenBank/DDBJ databases">
        <authorList>
            <person name="Varghese N."/>
            <person name="Submissions S."/>
        </authorList>
    </citation>
    <scope>NUCLEOTIDE SEQUENCE [LARGE SCALE GENOMIC DNA]</scope>
    <source>
        <strain evidence="6 7">DSM 15360</strain>
    </source>
</reference>
<dbReference type="Pfam" id="PF09972">
    <property type="entry name" value="DUF2207"/>
    <property type="match status" value="1"/>
</dbReference>
<evidence type="ECO:0000256" key="3">
    <source>
        <dbReference type="SAM" id="SignalP"/>
    </source>
</evidence>
<evidence type="ECO:0000256" key="1">
    <source>
        <dbReference type="SAM" id="MobiDB-lite"/>
    </source>
</evidence>
<name>A0ABY1NYV8_9BACT</name>
<dbReference type="Proteomes" id="UP001157915">
    <property type="component" value="Unassembled WGS sequence"/>
</dbReference>
<dbReference type="InterPro" id="IPR018702">
    <property type="entry name" value="DUF2207"/>
</dbReference>
<keyword evidence="2" id="KW-1133">Transmembrane helix</keyword>
<feature type="domain" description="Predicted membrane protein YciQ-like C-terminal" evidence="5">
    <location>
        <begin position="274"/>
        <end position="497"/>
    </location>
</feature>
<feature type="region of interest" description="Disordered" evidence="1">
    <location>
        <begin position="531"/>
        <end position="564"/>
    </location>
</feature>
<feature type="transmembrane region" description="Helical" evidence="2">
    <location>
        <begin position="242"/>
        <end position="259"/>
    </location>
</feature>
<keyword evidence="2" id="KW-0812">Transmembrane</keyword>
<dbReference type="Pfam" id="PF20990">
    <property type="entry name" value="DUF2207_C"/>
    <property type="match status" value="1"/>
</dbReference>
<keyword evidence="2" id="KW-0472">Membrane</keyword>
<dbReference type="EMBL" id="FXUA01000003">
    <property type="protein sequence ID" value="SMP21392.1"/>
    <property type="molecule type" value="Genomic_DNA"/>
</dbReference>
<evidence type="ECO:0000256" key="2">
    <source>
        <dbReference type="SAM" id="Phobius"/>
    </source>
</evidence>
<sequence length="564" mass="63575">MSISMKKIAFLFLLFFAQLEAFSQDFSVTSYSVDITIHEEGYFDVVEKYNLNFEVPKHGIFRDIQLAYDLQTEEGELEKRQLKLSQIEVPGYKFDAPSAFGQKYSDNARIKIGDANVTLEGPQQYEIRYRVENAFLFESEAIQFYWNIKPSDWYAPFNKIDFQVHLPNGVSLQKDDYFLYSGTIGSNVPTNDFETSYANGIYSGSSKEGIVSSGGEAVTVLLKLPLRSIKEIKPLWPFWTDYGWTLILPFVYFGFYSIWKKHGKDDHVTTTTSYYPPPGMDPAMVGFLIDDSGDTVDLISLIPFWASHGYLTIEEIDEKGWFAKDDTKLTKLKEIEADAPLYQRQLFNGLFASKTEVLVSSLKEKFYTTMSTANGSLKDAAQLYYVNKSRKIKNYTIIGLILLMFILVPVFLFFWGILAAIAMGVSGLFLLIMSQFLIKKNKEGTMILSELKGFKQFIKVAEENKLKMLLQEDPTYFETTMSYALAFGMFDKWAKKFEGLNLQPPTWYYSSTGRMMTMNHFSKSFNNSIKSTQSSMVSSPSSSGGSGGGGSSGGGFGGGGGGSW</sequence>
<accession>A0ABY1NYV8</accession>
<comment type="caution">
    <text evidence="6">The sequence shown here is derived from an EMBL/GenBank/DDBJ whole genome shotgun (WGS) entry which is preliminary data.</text>
</comment>
<feature type="domain" description="DUF2207" evidence="4">
    <location>
        <begin position="27"/>
        <end position="181"/>
    </location>
</feature>
<protein>
    <submittedName>
        <fullName evidence="6">Predicted membrane protein</fullName>
    </submittedName>
</protein>
<feature type="compositionally biased region" description="Gly residues" evidence="1">
    <location>
        <begin position="544"/>
        <end position="564"/>
    </location>
</feature>
<feature type="transmembrane region" description="Helical" evidence="2">
    <location>
        <begin position="395"/>
        <end position="415"/>
    </location>
</feature>
<feature type="chain" id="PRO_5046052946" evidence="3">
    <location>
        <begin position="24"/>
        <end position="564"/>
    </location>
</feature>
<keyword evidence="3" id="KW-0732">Signal</keyword>
<evidence type="ECO:0000259" key="5">
    <source>
        <dbReference type="Pfam" id="PF20990"/>
    </source>
</evidence>
<feature type="signal peptide" evidence="3">
    <location>
        <begin position="1"/>
        <end position="23"/>
    </location>
</feature>
<dbReference type="InterPro" id="IPR048389">
    <property type="entry name" value="YciQ-like_C"/>
</dbReference>
<feature type="compositionally biased region" description="Low complexity" evidence="1">
    <location>
        <begin position="534"/>
        <end position="543"/>
    </location>
</feature>